<name>A0ABM7XBM0_9BACT</name>
<dbReference type="PANTHER" id="PTHR24104">
    <property type="entry name" value="E3 UBIQUITIN-PROTEIN LIGASE NHLRC1-RELATED"/>
    <property type="match status" value="1"/>
</dbReference>
<evidence type="ECO:0008006" key="6">
    <source>
        <dbReference type="Google" id="ProtNLM"/>
    </source>
</evidence>
<dbReference type="RefSeq" id="WP_248340976.1">
    <property type="nucleotide sequence ID" value="NZ_AP025592.1"/>
</dbReference>
<evidence type="ECO:0000256" key="1">
    <source>
        <dbReference type="ARBA" id="ARBA00022737"/>
    </source>
</evidence>
<feature type="repeat" description="NHL" evidence="2">
    <location>
        <begin position="269"/>
        <end position="299"/>
    </location>
</feature>
<evidence type="ECO:0000313" key="4">
    <source>
        <dbReference type="EMBL" id="BDG09217.1"/>
    </source>
</evidence>
<organism evidence="4 5">
    <name type="scientific">Anaeromyxobacter paludicola</name>
    <dbReference type="NCBI Taxonomy" id="2918171"/>
    <lineage>
        <taxon>Bacteria</taxon>
        <taxon>Pseudomonadati</taxon>
        <taxon>Myxococcota</taxon>
        <taxon>Myxococcia</taxon>
        <taxon>Myxococcales</taxon>
        <taxon>Cystobacterineae</taxon>
        <taxon>Anaeromyxobacteraceae</taxon>
        <taxon>Anaeromyxobacter</taxon>
    </lineage>
</organism>
<dbReference type="Proteomes" id="UP001162734">
    <property type="component" value="Chromosome"/>
</dbReference>
<accession>A0ABM7XBM0</accession>
<feature type="signal peptide" evidence="3">
    <location>
        <begin position="1"/>
        <end position="24"/>
    </location>
</feature>
<keyword evidence="5" id="KW-1185">Reference proteome</keyword>
<gene>
    <name evidence="4" type="ORF">AMPC_23300</name>
</gene>
<dbReference type="PROSITE" id="PS51125">
    <property type="entry name" value="NHL"/>
    <property type="match status" value="2"/>
</dbReference>
<reference evidence="5" key="1">
    <citation type="journal article" date="2022" name="Int. J. Syst. Evol. Microbiol.">
        <title>Anaeromyxobacter oryzae sp. nov., Anaeromyxobacter diazotrophicus sp. nov. and Anaeromyxobacter paludicola sp. nov., isolated from paddy soils.</title>
        <authorList>
            <person name="Itoh H."/>
            <person name="Xu Z."/>
            <person name="Mise K."/>
            <person name="Masuda Y."/>
            <person name="Ushijima N."/>
            <person name="Hayakawa C."/>
            <person name="Shiratori Y."/>
            <person name="Senoo K."/>
        </authorList>
    </citation>
    <scope>NUCLEOTIDE SEQUENCE [LARGE SCALE GENOMIC DNA]</scope>
    <source>
        <strain evidence="5">Red630</strain>
    </source>
</reference>
<dbReference type="CDD" id="cd05819">
    <property type="entry name" value="NHL"/>
    <property type="match status" value="1"/>
</dbReference>
<keyword evidence="1" id="KW-0677">Repeat</keyword>
<dbReference type="Pfam" id="PF01436">
    <property type="entry name" value="NHL"/>
    <property type="match status" value="1"/>
</dbReference>
<feature type="chain" id="PRO_5045591486" description="NHL repeat containing protein" evidence="3">
    <location>
        <begin position="25"/>
        <end position="300"/>
    </location>
</feature>
<evidence type="ECO:0000256" key="3">
    <source>
        <dbReference type="SAM" id="SignalP"/>
    </source>
</evidence>
<dbReference type="Gene3D" id="2.120.10.30">
    <property type="entry name" value="TolB, C-terminal domain"/>
    <property type="match status" value="1"/>
</dbReference>
<dbReference type="PANTHER" id="PTHR24104:SF25">
    <property type="entry name" value="PROTEIN LIN-41"/>
    <property type="match status" value="1"/>
</dbReference>
<evidence type="ECO:0000256" key="2">
    <source>
        <dbReference type="PROSITE-ProRule" id="PRU00504"/>
    </source>
</evidence>
<dbReference type="EMBL" id="AP025592">
    <property type="protein sequence ID" value="BDG09217.1"/>
    <property type="molecule type" value="Genomic_DNA"/>
</dbReference>
<dbReference type="SUPFAM" id="SSF101898">
    <property type="entry name" value="NHL repeat"/>
    <property type="match status" value="1"/>
</dbReference>
<feature type="repeat" description="NHL" evidence="2">
    <location>
        <begin position="40"/>
        <end position="72"/>
    </location>
</feature>
<proteinExistence type="predicted"/>
<evidence type="ECO:0000313" key="5">
    <source>
        <dbReference type="Proteomes" id="UP001162734"/>
    </source>
</evidence>
<dbReference type="InterPro" id="IPR001258">
    <property type="entry name" value="NHL_repeat"/>
</dbReference>
<protein>
    <recommendedName>
        <fullName evidence="6">NHL repeat containing protein</fullName>
    </recommendedName>
</protein>
<sequence length="300" mass="31630">MTTTRLPLLLLLSAALLAPAASRAASLKHVGSIYADDKEGPLKWPEGVACDDKGALVVADTGNARLLTYAYRDGKLTGGAPVQLAQLTYPVRVQIDGKGNVLALDRKTKKIVRVDGSGGFGGAVEVKGASGGAPVVPLSFKVDPAGRLYVLDVASRRVLVLEPDGKVAREVALPRGTEEFTDVAVDASGKLFALDTTAARLWVAEPSAAAFQAVGESLKDKISFPSYLTPDGHGRLYVVDQHGNSIVVLGTDGSYQSRELAMGWKEAALYYPVQLCVNGEGLAVVADRNNNRVQVFSLAK</sequence>
<dbReference type="InterPro" id="IPR050952">
    <property type="entry name" value="TRIM-NHL_E3_ligases"/>
</dbReference>
<keyword evidence="3" id="KW-0732">Signal</keyword>
<dbReference type="InterPro" id="IPR011042">
    <property type="entry name" value="6-blade_b-propeller_TolB-like"/>
</dbReference>